<evidence type="ECO:0000256" key="1">
    <source>
        <dbReference type="SAM" id="Phobius"/>
    </source>
</evidence>
<dbReference type="InParanoid" id="A0A194XJL9"/>
<evidence type="ECO:0000313" key="3">
    <source>
        <dbReference type="Proteomes" id="UP000070700"/>
    </source>
</evidence>
<dbReference type="GeneID" id="28817457"/>
<name>A0A194XJL9_MOLSC</name>
<gene>
    <name evidence="2" type="ORF">LY89DRAFT_467631</name>
</gene>
<keyword evidence="1" id="KW-1133">Transmembrane helix</keyword>
<dbReference type="Proteomes" id="UP000070700">
    <property type="component" value="Unassembled WGS sequence"/>
</dbReference>
<proteinExistence type="predicted"/>
<dbReference type="AlphaFoldDB" id="A0A194XJL9"/>
<dbReference type="RefSeq" id="XP_018074327.1">
    <property type="nucleotide sequence ID" value="XM_018207731.1"/>
</dbReference>
<protein>
    <submittedName>
        <fullName evidence="2">Uncharacterized protein</fullName>
    </submittedName>
</protein>
<keyword evidence="1" id="KW-0812">Transmembrane</keyword>
<keyword evidence="1" id="KW-0472">Membrane</keyword>
<dbReference type="KEGG" id="psco:LY89DRAFT_467631"/>
<organism evidence="2 3">
    <name type="scientific">Mollisia scopiformis</name>
    <name type="common">Conifer needle endophyte fungus</name>
    <name type="synonym">Phialocephala scopiformis</name>
    <dbReference type="NCBI Taxonomy" id="149040"/>
    <lineage>
        <taxon>Eukaryota</taxon>
        <taxon>Fungi</taxon>
        <taxon>Dikarya</taxon>
        <taxon>Ascomycota</taxon>
        <taxon>Pezizomycotina</taxon>
        <taxon>Leotiomycetes</taxon>
        <taxon>Helotiales</taxon>
        <taxon>Mollisiaceae</taxon>
        <taxon>Mollisia</taxon>
    </lineage>
</organism>
<feature type="transmembrane region" description="Helical" evidence="1">
    <location>
        <begin position="27"/>
        <end position="45"/>
    </location>
</feature>
<reference evidence="2 3" key="1">
    <citation type="submission" date="2015-10" db="EMBL/GenBank/DDBJ databases">
        <title>Full genome of DAOMC 229536 Phialocephala scopiformis, a fungal endophyte of spruce producing the potent anti-insectan compound rugulosin.</title>
        <authorList>
            <consortium name="DOE Joint Genome Institute"/>
            <person name="Walker A.K."/>
            <person name="Frasz S.L."/>
            <person name="Seifert K.A."/>
            <person name="Miller J.D."/>
            <person name="Mondo S.J."/>
            <person name="Labutti K."/>
            <person name="Lipzen A."/>
            <person name="Dockter R."/>
            <person name="Kennedy M."/>
            <person name="Grigoriev I.V."/>
            <person name="Spatafora J.W."/>
        </authorList>
    </citation>
    <scope>NUCLEOTIDE SEQUENCE [LARGE SCALE GENOMIC DNA]</scope>
    <source>
        <strain evidence="2 3">CBS 120377</strain>
    </source>
</reference>
<evidence type="ECO:0000313" key="2">
    <source>
        <dbReference type="EMBL" id="KUJ19972.1"/>
    </source>
</evidence>
<dbReference type="EMBL" id="KQ947410">
    <property type="protein sequence ID" value="KUJ19972.1"/>
    <property type="molecule type" value="Genomic_DNA"/>
</dbReference>
<accession>A0A194XJL9</accession>
<keyword evidence="3" id="KW-1185">Reference proteome</keyword>
<sequence length="94" mass="11116">MSGRISDRYASFFKCDVMDYYCRERNFLYSFFFSFSIMACISANFQICFADMFRGITCFEMCTGNIHVSLSLRDLLKQRHGISLRSHEFGLREK</sequence>